<proteinExistence type="predicted"/>
<accession>A0ABY5E6H3</accession>
<dbReference type="InterPro" id="IPR050204">
    <property type="entry name" value="AraC_XylS_family_regulators"/>
</dbReference>
<dbReference type="SMART" id="SM00342">
    <property type="entry name" value="HTH_ARAC"/>
    <property type="match status" value="1"/>
</dbReference>
<name>A0ABY5E6H3_9BACT</name>
<dbReference type="InterPro" id="IPR037923">
    <property type="entry name" value="HTH-like"/>
</dbReference>
<dbReference type="RefSeq" id="WP_254577945.1">
    <property type="nucleotide sequence ID" value="NZ_CP100595.1"/>
</dbReference>
<dbReference type="PROSITE" id="PS01124">
    <property type="entry name" value="HTH_ARAC_FAMILY_2"/>
    <property type="match status" value="1"/>
</dbReference>
<sequence length="269" mass="32204">MNKIFTKIYSSEKLPFMQLRYSNSNKHYKKHFHSSFSLGINKEGISVYSNQNKKFILDKNRLSIMNPYEVHSCNSCGNTLNKYYMMYLDTSWCTKIQNIINNNIEDFVAVDKKLLESKEFYNRFLDLCEFIYENNSIEEKENELIEFFLDFFGLYLKEDEVKAKDENFETIKAFIHENYKENITLKDLSDKFDLNEYYIIRLFKKHLNITPHSYLLNLRVNHARVCLKEGMSIVETALECGFYDQSHLHRNFLNFVATTPKEYQLNFVQ</sequence>
<keyword evidence="3" id="KW-0010">Activator</keyword>
<dbReference type="SUPFAM" id="SSF46689">
    <property type="entry name" value="Homeodomain-like"/>
    <property type="match status" value="2"/>
</dbReference>
<evidence type="ECO:0000256" key="3">
    <source>
        <dbReference type="ARBA" id="ARBA00023159"/>
    </source>
</evidence>
<feature type="domain" description="HTH araC/xylS-type" evidence="5">
    <location>
        <begin position="169"/>
        <end position="266"/>
    </location>
</feature>
<keyword evidence="4" id="KW-0804">Transcription</keyword>
<keyword evidence="7" id="KW-1185">Reference proteome</keyword>
<keyword evidence="2" id="KW-0238">DNA-binding</keyword>
<dbReference type="SUPFAM" id="SSF51215">
    <property type="entry name" value="Regulatory protein AraC"/>
    <property type="match status" value="1"/>
</dbReference>
<evidence type="ECO:0000313" key="6">
    <source>
        <dbReference type="EMBL" id="UTJ07771.1"/>
    </source>
</evidence>
<dbReference type="InterPro" id="IPR009057">
    <property type="entry name" value="Homeodomain-like_sf"/>
</dbReference>
<dbReference type="InterPro" id="IPR003313">
    <property type="entry name" value="AraC-bd"/>
</dbReference>
<dbReference type="Proteomes" id="UP001060012">
    <property type="component" value="Chromosome"/>
</dbReference>
<evidence type="ECO:0000256" key="1">
    <source>
        <dbReference type="ARBA" id="ARBA00023015"/>
    </source>
</evidence>
<reference evidence="6" key="1">
    <citation type="submission" date="2022-07" db="EMBL/GenBank/DDBJ databases">
        <title>Arcobacter roscoffensis sp. nov., a marine bacterium isolated from coastal seawater collected from Roscoff, France.</title>
        <authorList>
            <person name="Pascual J."/>
            <person name="Lepeaux C."/>
            <person name="Methner A."/>
            <person name="Overmann J."/>
        </authorList>
    </citation>
    <scope>NUCLEOTIDE SEQUENCE</scope>
    <source>
        <strain evidence="6">ARW1-2F2</strain>
    </source>
</reference>
<keyword evidence="1" id="KW-0805">Transcription regulation</keyword>
<dbReference type="Pfam" id="PF12833">
    <property type="entry name" value="HTH_18"/>
    <property type="match status" value="1"/>
</dbReference>
<evidence type="ECO:0000256" key="4">
    <source>
        <dbReference type="ARBA" id="ARBA00023163"/>
    </source>
</evidence>
<dbReference type="InterPro" id="IPR018060">
    <property type="entry name" value="HTH_AraC"/>
</dbReference>
<organism evidence="6 7">
    <name type="scientific">Arcobacter roscoffensis</name>
    <dbReference type="NCBI Taxonomy" id="2961520"/>
    <lineage>
        <taxon>Bacteria</taxon>
        <taxon>Pseudomonadati</taxon>
        <taxon>Campylobacterota</taxon>
        <taxon>Epsilonproteobacteria</taxon>
        <taxon>Campylobacterales</taxon>
        <taxon>Arcobacteraceae</taxon>
        <taxon>Arcobacter</taxon>
    </lineage>
</organism>
<evidence type="ECO:0000259" key="5">
    <source>
        <dbReference type="PROSITE" id="PS01124"/>
    </source>
</evidence>
<dbReference type="EMBL" id="CP100595">
    <property type="protein sequence ID" value="UTJ07771.1"/>
    <property type="molecule type" value="Genomic_DNA"/>
</dbReference>
<dbReference type="PROSITE" id="PS00041">
    <property type="entry name" value="HTH_ARAC_FAMILY_1"/>
    <property type="match status" value="1"/>
</dbReference>
<dbReference type="InterPro" id="IPR018062">
    <property type="entry name" value="HTH_AraC-typ_CS"/>
</dbReference>
<protein>
    <submittedName>
        <fullName evidence="6">AraC family transcriptional regulator</fullName>
    </submittedName>
</protein>
<evidence type="ECO:0000313" key="7">
    <source>
        <dbReference type="Proteomes" id="UP001060012"/>
    </source>
</evidence>
<dbReference type="Pfam" id="PF02311">
    <property type="entry name" value="AraC_binding"/>
    <property type="match status" value="1"/>
</dbReference>
<dbReference type="Gene3D" id="1.10.10.60">
    <property type="entry name" value="Homeodomain-like"/>
    <property type="match status" value="2"/>
</dbReference>
<evidence type="ECO:0000256" key="2">
    <source>
        <dbReference type="ARBA" id="ARBA00023125"/>
    </source>
</evidence>
<dbReference type="PANTHER" id="PTHR46796">
    <property type="entry name" value="HTH-TYPE TRANSCRIPTIONAL ACTIVATOR RHAS-RELATED"/>
    <property type="match status" value="1"/>
</dbReference>
<gene>
    <name evidence="6" type="ORF">NJU99_06655</name>
</gene>